<accession>A0ACB8ZAB9</accession>
<name>A0ACB8ZAB9_ARCLA</name>
<evidence type="ECO:0000313" key="2">
    <source>
        <dbReference type="Proteomes" id="UP001055879"/>
    </source>
</evidence>
<keyword evidence="2" id="KW-1185">Reference proteome</keyword>
<comment type="caution">
    <text evidence="1">The sequence shown here is derived from an EMBL/GenBank/DDBJ whole genome shotgun (WGS) entry which is preliminary data.</text>
</comment>
<organism evidence="1 2">
    <name type="scientific">Arctium lappa</name>
    <name type="common">Greater burdock</name>
    <name type="synonym">Lappa major</name>
    <dbReference type="NCBI Taxonomy" id="4217"/>
    <lineage>
        <taxon>Eukaryota</taxon>
        <taxon>Viridiplantae</taxon>
        <taxon>Streptophyta</taxon>
        <taxon>Embryophyta</taxon>
        <taxon>Tracheophyta</taxon>
        <taxon>Spermatophyta</taxon>
        <taxon>Magnoliopsida</taxon>
        <taxon>eudicotyledons</taxon>
        <taxon>Gunneridae</taxon>
        <taxon>Pentapetalae</taxon>
        <taxon>asterids</taxon>
        <taxon>campanulids</taxon>
        <taxon>Asterales</taxon>
        <taxon>Asteraceae</taxon>
        <taxon>Carduoideae</taxon>
        <taxon>Cardueae</taxon>
        <taxon>Arctiinae</taxon>
        <taxon>Arctium</taxon>
    </lineage>
</organism>
<dbReference type="EMBL" id="CM042057">
    <property type="protein sequence ID" value="KAI3693100.1"/>
    <property type="molecule type" value="Genomic_DNA"/>
</dbReference>
<reference evidence="1 2" key="2">
    <citation type="journal article" date="2022" name="Mol. Ecol. Resour.">
        <title>The genomes of chicory, endive, great burdock and yacon provide insights into Asteraceae paleo-polyploidization history and plant inulin production.</title>
        <authorList>
            <person name="Fan W."/>
            <person name="Wang S."/>
            <person name="Wang H."/>
            <person name="Wang A."/>
            <person name="Jiang F."/>
            <person name="Liu H."/>
            <person name="Zhao H."/>
            <person name="Xu D."/>
            <person name="Zhang Y."/>
        </authorList>
    </citation>
    <scope>NUCLEOTIDE SEQUENCE [LARGE SCALE GENOMIC DNA]</scope>
    <source>
        <strain evidence="2">cv. Niubang</strain>
    </source>
</reference>
<protein>
    <submittedName>
        <fullName evidence="1">Uncharacterized protein</fullName>
    </submittedName>
</protein>
<reference evidence="2" key="1">
    <citation type="journal article" date="2022" name="Mol. Ecol. Resour.">
        <title>The genomes of chicory, endive, great burdock and yacon provide insights into Asteraceae palaeo-polyploidization history and plant inulin production.</title>
        <authorList>
            <person name="Fan W."/>
            <person name="Wang S."/>
            <person name="Wang H."/>
            <person name="Wang A."/>
            <person name="Jiang F."/>
            <person name="Liu H."/>
            <person name="Zhao H."/>
            <person name="Xu D."/>
            <person name="Zhang Y."/>
        </authorList>
    </citation>
    <scope>NUCLEOTIDE SEQUENCE [LARGE SCALE GENOMIC DNA]</scope>
    <source>
        <strain evidence="2">cv. Niubang</strain>
    </source>
</reference>
<gene>
    <name evidence="1" type="ORF">L6452_32930</name>
</gene>
<evidence type="ECO:0000313" key="1">
    <source>
        <dbReference type="EMBL" id="KAI3693100.1"/>
    </source>
</evidence>
<dbReference type="Proteomes" id="UP001055879">
    <property type="component" value="Linkage Group LG11"/>
</dbReference>
<sequence>MVLLSASTAVGAGAGAAVGASANANSRVDLMTFVGSDTLAELVWSPRTGLSIKYAEKKPCFMWEVGPSNVGSLRSEDTQDQKHVKSSSTIETPRSKSHGHTGPQKQRIRDPLSERLFEEGTTSGVDKSDSDIISPLKNEARTQCGPHEHVERSKMDEYRDPFLENAQDVEQADLFPCEDRERSLHCREKDEKHEVESHGSMESCKNATSLAKRKRRLRFEEQLILGSKRIKKQAHDQSMVKKDNSFVNWMSNMLKGLKEYENCDRKISVYDETRDFESRKMGCQNVFQSLFLQDVKAHDRTIELIKNNSVSSSKEAALIDKCSRGSIECLEIEEKEVKGTVVKHISLYERVTKEAPKEMFDTIKRLRLSRTDIIKWTNSRLSVAHLDGFFIRLRLAKWEEGAGGSRYYVACVKGLQGENPLKGFKQRIRVKVGGVECFVESKYVSNCDFLEVFKLVFFRLCHENSCNLLWSDELIAWWQKTSVNGGIPGLKDLKSKLAERRTLGL</sequence>
<proteinExistence type="predicted"/>